<gene>
    <name evidence="2" type="ORF">AFCDBAGC_4587</name>
</gene>
<organism evidence="2 3">
    <name type="scientific">Methylobacterium cerastii</name>
    <dbReference type="NCBI Taxonomy" id="932741"/>
    <lineage>
        <taxon>Bacteria</taxon>
        <taxon>Pseudomonadati</taxon>
        <taxon>Pseudomonadota</taxon>
        <taxon>Alphaproteobacteria</taxon>
        <taxon>Hyphomicrobiales</taxon>
        <taxon>Methylobacteriaceae</taxon>
        <taxon>Methylobacterium</taxon>
    </lineage>
</organism>
<reference evidence="2 3" key="1">
    <citation type="journal article" date="2021" name="Front. Microbiol.">
        <title>Comprehensive Comparative Genomics and Phenotyping of Methylobacterium Species.</title>
        <authorList>
            <person name="Alessa O."/>
            <person name="Ogura Y."/>
            <person name="Fujitani Y."/>
            <person name="Takami H."/>
            <person name="Hayashi T."/>
            <person name="Sahin N."/>
            <person name="Tani A."/>
        </authorList>
    </citation>
    <scope>NUCLEOTIDE SEQUENCE [LARGE SCALE GENOMIC DNA]</scope>
    <source>
        <strain evidence="2 3">DSM 23679</strain>
    </source>
</reference>
<accession>A0ABQ4QN70</accession>
<keyword evidence="1" id="KW-0472">Membrane</keyword>
<evidence type="ECO:0000313" key="3">
    <source>
        <dbReference type="Proteomes" id="UP001055117"/>
    </source>
</evidence>
<protein>
    <submittedName>
        <fullName evidence="2">Uncharacterized protein</fullName>
    </submittedName>
</protein>
<proteinExistence type="predicted"/>
<keyword evidence="1" id="KW-0812">Transmembrane</keyword>
<dbReference type="Proteomes" id="UP001055117">
    <property type="component" value="Unassembled WGS sequence"/>
</dbReference>
<name>A0ABQ4QN70_9HYPH</name>
<feature type="transmembrane region" description="Helical" evidence="1">
    <location>
        <begin position="12"/>
        <end position="31"/>
    </location>
</feature>
<evidence type="ECO:0000313" key="2">
    <source>
        <dbReference type="EMBL" id="GJD46703.1"/>
    </source>
</evidence>
<keyword evidence="3" id="KW-1185">Reference proteome</keyword>
<dbReference type="EMBL" id="BPQG01000087">
    <property type="protein sequence ID" value="GJD46703.1"/>
    <property type="molecule type" value="Genomic_DNA"/>
</dbReference>
<keyword evidence="1" id="KW-1133">Transmembrane helix</keyword>
<sequence length="34" mass="3764">MSLFKKCDTGPSTVLLPVLTVILLILAVKVWRHA</sequence>
<evidence type="ECO:0000256" key="1">
    <source>
        <dbReference type="SAM" id="Phobius"/>
    </source>
</evidence>
<comment type="caution">
    <text evidence="2">The sequence shown here is derived from an EMBL/GenBank/DDBJ whole genome shotgun (WGS) entry which is preliminary data.</text>
</comment>